<dbReference type="AlphaFoldDB" id="A0A379CJ85"/>
<name>A0A379CJ85_9FIRM</name>
<dbReference type="EMBL" id="UGTB01000004">
    <property type="protein sequence ID" value="SUB62160.1"/>
    <property type="molecule type" value="Genomic_DNA"/>
</dbReference>
<evidence type="ECO:0000313" key="2">
    <source>
        <dbReference type="EMBL" id="SUB62160.1"/>
    </source>
</evidence>
<sequence>MKDLFLISRYPKDMEKAGYFRIKKYRMTESDDIYIYSNTGSWNKLKDKTKKNIMYTHKLFL</sequence>
<protein>
    <submittedName>
        <fullName evidence="3">Uncharacterized protein</fullName>
    </submittedName>
</protein>
<proteinExistence type="predicted"/>
<reference evidence="3 5" key="1">
    <citation type="submission" date="2018-06" db="EMBL/GenBank/DDBJ databases">
        <authorList>
            <consortium name="Pathogen Informatics"/>
            <person name="Doyle S."/>
        </authorList>
    </citation>
    <scope>NUCLEOTIDE SEQUENCE [LARGE SCALE GENOMIC DNA]</scope>
    <source>
        <strain evidence="3 5">NCTC11460</strain>
    </source>
</reference>
<accession>A0A379CJ85</accession>
<evidence type="ECO:0000313" key="4">
    <source>
        <dbReference type="EMBL" id="SUB62178.1"/>
    </source>
</evidence>
<dbReference type="EMBL" id="UGTB01000004">
    <property type="protein sequence ID" value="SUB62164.1"/>
    <property type="molecule type" value="Genomic_DNA"/>
</dbReference>
<dbReference type="Proteomes" id="UP000255101">
    <property type="component" value="Unassembled WGS sequence"/>
</dbReference>
<evidence type="ECO:0000313" key="5">
    <source>
        <dbReference type="Proteomes" id="UP000255101"/>
    </source>
</evidence>
<gene>
    <name evidence="1" type="ORF">NCTC11460_00048</name>
    <name evidence="2" type="ORF">NCTC11460_02168</name>
    <name evidence="3" type="ORF">NCTC11460_02172</name>
    <name evidence="4" type="ORF">NCTC11460_02186</name>
</gene>
<evidence type="ECO:0000313" key="3">
    <source>
        <dbReference type="EMBL" id="SUB62164.1"/>
    </source>
</evidence>
<dbReference type="EMBL" id="UGTB01000004">
    <property type="protein sequence ID" value="SUB60171.1"/>
    <property type="molecule type" value="Genomic_DNA"/>
</dbReference>
<evidence type="ECO:0000313" key="1">
    <source>
        <dbReference type="EMBL" id="SUB60171.1"/>
    </source>
</evidence>
<dbReference type="RefSeq" id="WP_019595616.1">
    <property type="nucleotide sequence ID" value="NZ_FOVA01000007.1"/>
</dbReference>
<organism evidence="3 5">
    <name type="scientific">Peptostreptococcus anaerobius</name>
    <dbReference type="NCBI Taxonomy" id="1261"/>
    <lineage>
        <taxon>Bacteria</taxon>
        <taxon>Bacillati</taxon>
        <taxon>Bacillota</taxon>
        <taxon>Clostridia</taxon>
        <taxon>Peptostreptococcales</taxon>
        <taxon>Peptostreptococcaceae</taxon>
        <taxon>Peptostreptococcus</taxon>
    </lineage>
</organism>
<dbReference type="EMBL" id="UGTB01000004">
    <property type="protein sequence ID" value="SUB62178.1"/>
    <property type="molecule type" value="Genomic_DNA"/>
</dbReference>